<accession>A0A4Y9YIU9</accession>
<dbReference type="EMBL" id="SEKV01000188">
    <property type="protein sequence ID" value="TFY61910.1"/>
    <property type="molecule type" value="Genomic_DNA"/>
</dbReference>
<feature type="signal peptide" evidence="2">
    <location>
        <begin position="1"/>
        <end position="18"/>
    </location>
</feature>
<dbReference type="STRING" id="34475.A0A4Y9YIU9"/>
<dbReference type="SUPFAM" id="SSF49503">
    <property type="entry name" value="Cupredoxins"/>
    <property type="match status" value="1"/>
</dbReference>
<proteinExistence type="predicted"/>
<comment type="caution">
    <text evidence="3">The sequence shown here is derived from an EMBL/GenBank/DDBJ whole genome shotgun (WGS) entry which is preliminary data.</text>
</comment>
<dbReference type="PANTHER" id="PTHR34883:SF4">
    <property type="entry name" value="CUPREDOXIN"/>
    <property type="match status" value="1"/>
</dbReference>
<sequence>MRFSAIVPALLSAGVALGEVITVQVGGNNSLTYSPPSVNATVGDTIMFEFMAKNHTVTQSTFADPCSLMTLANGSTGVDSGFMPVAANSTSFPTFSFTIQNASAPLWFYCKQTGHCAKGMVFAINPTAAKSFSAFQAAAEMTGSGSNSSSMGGSGSSSGSGSTGAGAGAGGGAASTASGTAGSASSTTVASGAGAVRVGGAAFVLSIVGLVAGLL</sequence>
<gene>
    <name evidence="3" type="ORF">EVJ58_g4214</name>
</gene>
<feature type="region of interest" description="Disordered" evidence="1">
    <location>
        <begin position="146"/>
        <end position="165"/>
    </location>
</feature>
<dbReference type="InterPro" id="IPR052953">
    <property type="entry name" value="Ser-rich/MCO-related"/>
</dbReference>
<keyword evidence="2" id="KW-0732">Signal</keyword>
<evidence type="ECO:0008006" key="5">
    <source>
        <dbReference type="Google" id="ProtNLM"/>
    </source>
</evidence>
<dbReference type="Proteomes" id="UP000298390">
    <property type="component" value="Unassembled WGS sequence"/>
</dbReference>
<feature type="chain" id="PRO_5021191967" description="Blue (type 1) copper domain-containing protein" evidence="2">
    <location>
        <begin position="19"/>
        <end position="215"/>
    </location>
</feature>
<dbReference type="PANTHER" id="PTHR34883">
    <property type="entry name" value="SERINE-RICH PROTEIN, PUTATIVE-RELATED-RELATED"/>
    <property type="match status" value="1"/>
</dbReference>
<name>A0A4Y9YIU9_9APHY</name>
<dbReference type="AlphaFoldDB" id="A0A4Y9YIU9"/>
<evidence type="ECO:0000256" key="1">
    <source>
        <dbReference type="SAM" id="MobiDB-lite"/>
    </source>
</evidence>
<evidence type="ECO:0000313" key="3">
    <source>
        <dbReference type="EMBL" id="TFY61910.1"/>
    </source>
</evidence>
<dbReference type="CDD" id="cd00920">
    <property type="entry name" value="Cupredoxin"/>
    <property type="match status" value="1"/>
</dbReference>
<feature type="compositionally biased region" description="Gly residues" evidence="1">
    <location>
        <begin position="152"/>
        <end position="165"/>
    </location>
</feature>
<evidence type="ECO:0000256" key="2">
    <source>
        <dbReference type="SAM" id="SignalP"/>
    </source>
</evidence>
<reference evidence="3 4" key="1">
    <citation type="submission" date="2019-01" db="EMBL/GenBank/DDBJ databases">
        <title>Genome sequencing of the rare red list fungi Fomitopsis rosea.</title>
        <authorList>
            <person name="Buettner E."/>
            <person name="Kellner H."/>
        </authorList>
    </citation>
    <scope>NUCLEOTIDE SEQUENCE [LARGE SCALE GENOMIC DNA]</scope>
    <source>
        <strain evidence="3 4">DSM 105464</strain>
    </source>
</reference>
<dbReference type="Gene3D" id="2.60.40.420">
    <property type="entry name" value="Cupredoxins - blue copper proteins"/>
    <property type="match status" value="1"/>
</dbReference>
<dbReference type="InterPro" id="IPR008972">
    <property type="entry name" value="Cupredoxin"/>
</dbReference>
<organism evidence="3 4">
    <name type="scientific">Rhodofomes roseus</name>
    <dbReference type="NCBI Taxonomy" id="34475"/>
    <lineage>
        <taxon>Eukaryota</taxon>
        <taxon>Fungi</taxon>
        <taxon>Dikarya</taxon>
        <taxon>Basidiomycota</taxon>
        <taxon>Agaricomycotina</taxon>
        <taxon>Agaricomycetes</taxon>
        <taxon>Polyporales</taxon>
        <taxon>Rhodofomes</taxon>
    </lineage>
</organism>
<evidence type="ECO:0000313" key="4">
    <source>
        <dbReference type="Proteomes" id="UP000298390"/>
    </source>
</evidence>
<protein>
    <recommendedName>
        <fullName evidence="5">Blue (type 1) copper domain-containing protein</fullName>
    </recommendedName>
</protein>